<gene>
    <name evidence="2" type="ORF">CPE01_20310</name>
</gene>
<organism evidence="2 3">
    <name type="scientific">Cellulomonas persica</name>
    <dbReference type="NCBI Taxonomy" id="76861"/>
    <lineage>
        <taxon>Bacteria</taxon>
        <taxon>Bacillati</taxon>
        <taxon>Actinomycetota</taxon>
        <taxon>Actinomycetes</taxon>
        <taxon>Micrococcales</taxon>
        <taxon>Cellulomonadaceae</taxon>
        <taxon>Cellulomonas</taxon>
    </lineage>
</organism>
<feature type="domain" description="Glyoxalase-like" evidence="1">
    <location>
        <begin position="88"/>
        <end position="152"/>
    </location>
</feature>
<reference evidence="2 3" key="1">
    <citation type="submission" date="2019-07" db="EMBL/GenBank/DDBJ databases">
        <title>Whole genome shotgun sequence of Cellulomonas persica NBRC 101101.</title>
        <authorList>
            <person name="Hosoyama A."/>
            <person name="Uohara A."/>
            <person name="Ohji S."/>
            <person name="Ichikawa N."/>
        </authorList>
    </citation>
    <scope>NUCLEOTIDE SEQUENCE [LARGE SCALE GENOMIC DNA]</scope>
    <source>
        <strain evidence="2 3">NBRC 101101</strain>
    </source>
</reference>
<feature type="domain" description="Glyoxalase-like" evidence="1">
    <location>
        <begin position="290"/>
        <end position="396"/>
    </location>
</feature>
<name>A0A510UUI4_9CELL</name>
<dbReference type="Pfam" id="PF18029">
    <property type="entry name" value="Glyoxalase_6"/>
    <property type="match status" value="2"/>
</dbReference>
<proteinExistence type="predicted"/>
<evidence type="ECO:0000259" key="1">
    <source>
        <dbReference type="Pfam" id="PF18029"/>
    </source>
</evidence>
<dbReference type="AlphaFoldDB" id="A0A510UUI4"/>
<dbReference type="OrthoDB" id="15077at2"/>
<dbReference type="InterPro" id="IPR041581">
    <property type="entry name" value="Glyoxalase_6"/>
</dbReference>
<protein>
    <recommendedName>
        <fullName evidence="1">Glyoxalase-like domain-containing protein</fullName>
    </recommendedName>
</protein>
<dbReference type="SUPFAM" id="SSF54593">
    <property type="entry name" value="Glyoxalase/Bleomycin resistance protein/Dihydroxybiphenyl dioxygenase"/>
    <property type="match status" value="1"/>
</dbReference>
<evidence type="ECO:0000313" key="2">
    <source>
        <dbReference type="EMBL" id="GEK18298.1"/>
    </source>
</evidence>
<dbReference type="PANTHER" id="PTHR35908:SF1">
    <property type="entry name" value="CONSERVED PROTEIN"/>
    <property type="match status" value="1"/>
</dbReference>
<comment type="caution">
    <text evidence="2">The sequence shown here is derived from an EMBL/GenBank/DDBJ whole genome shotgun (WGS) entry which is preliminary data.</text>
</comment>
<dbReference type="InterPro" id="IPR029068">
    <property type="entry name" value="Glyas_Bleomycin-R_OHBP_Dase"/>
</dbReference>
<keyword evidence="3" id="KW-1185">Reference proteome</keyword>
<dbReference type="RefSeq" id="WP_146806541.1">
    <property type="nucleotide sequence ID" value="NZ_BJUA01000009.1"/>
</dbReference>
<dbReference type="Gene3D" id="3.10.180.10">
    <property type="entry name" value="2,3-Dihydroxybiphenyl 1,2-Dioxygenase, domain 1"/>
    <property type="match status" value="1"/>
</dbReference>
<dbReference type="Proteomes" id="UP000321386">
    <property type="component" value="Unassembled WGS sequence"/>
</dbReference>
<dbReference type="EMBL" id="BJUA01000009">
    <property type="protein sequence ID" value="GEK18298.1"/>
    <property type="molecule type" value="Genomic_DNA"/>
</dbReference>
<dbReference type="PANTHER" id="PTHR35908">
    <property type="entry name" value="HYPOTHETICAL FUSION PROTEIN"/>
    <property type="match status" value="1"/>
</dbReference>
<accession>A0A510UUI4</accession>
<evidence type="ECO:0000313" key="3">
    <source>
        <dbReference type="Proteomes" id="UP000321386"/>
    </source>
</evidence>
<sequence length="411" mass="43386">MTDLGGDWRVVDGLTTAWFDARSLTEGAALAARVTQVAPGAAVDVRASGMRVRLASDDEAAGLAEAVSDEARALGLVADPTVLQVLNVVLESPDPSALRPFWRSALGDVAEAGDRLVDPVLRDPAFVVRASGEVRPLRNRIHVDVVRPSDAVEHAGLGEASGPYGVCHADADGNEVDLVPGGLLDESDEPADATSDWHAVFGAVACYRVTSSDQQRDLASAAAALADAAGFPLLVDLRPGLVVLDTGKDQWDAEAHGLDVDVVTLAARLQNAAREAGATPDPGLPRFVQFLIDAADVAALRAFWAAALGYVPDRRAATTDLVDPRRLNAVVLFQELDASETERRRQRNRILLELAVPADRAPARVEAIVAAGGRVVEESGARWRLADPEGNELEVVAGWAGPRRSARTGAR</sequence>